<evidence type="ECO:0000256" key="2">
    <source>
        <dbReference type="ARBA" id="ARBA00022737"/>
    </source>
</evidence>
<feature type="domain" description="C2H2-type" evidence="6">
    <location>
        <begin position="422"/>
        <end position="444"/>
    </location>
</feature>
<dbReference type="Proteomes" id="UP001174934">
    <property type="component" value="Unassembled WGS sequence"/>
</dbReference>
<keyword evidence="1" id="KW-0479">Metal-binding</keyword>
<dbReference type="SMART" id="SM00355">
    <property type="entry name" value="ZnF_C2H2"/>
    <property type="match status" value="14"/>
</dbReference>
<feature type="domain" description="C2H2-type" evidence="6">
    <location>
        <begin position="372"/>
        <end position="394"/>
    </location>
</feature>
<feature type="domain" description="C2H2-type" evidence="6">
    <location>
        <begin position="473"/>
        <end position="495"/>
    </location>
</feature>
<reference evidence="7" key="1">
    <citation type="submission" date="2023-06" db="EMBL/GenBank/DDBJ databases">
        <title>Genome-scale phylogeny and comparative genomics of the fungal order Sordariales.</title>
        <authorList>
            <consortium name="Lawrence Berkeley National Laboratory"/>
            <person name="Hensen N."/>
            <person name="Bonometti L."/>
            <person name="Westerberg I."/>
            <person name="Brannstrom I.O."/>
            <person name="Guillou S."/>
            <person name="Cros-Aarteil S."/>
            <person name="Calhoun S."/>
            <person name="Haridas S."/>
            <person name="Kuo A."/>
            <person name="Mondo S."/>
            <person name="Pangilinan J."/>
            <person name="Riley R."/>
            <person name="LaButti K."/>
            <person name="Andreopoulos B."/>
            <person name="Lipzen A."/>
            <person name="Chen C."/>
            <person name="Yanf M."/>
            <person name="Daum C."/>
            <person name="Ng V."/>
            <person name="Clum A."/>
            <person name="Steindorff A."/>
            <person name="Ohm R."/>
            <person name="Martin F."/>
            <person name="Silar P."/>
            <person name="Natvig D."/>
            <person name="Lalanne C."/>
            <person name="Gautier V."/>
            <person name="Ament-velasquez S.L."/>
            <person name="Kruys A."/>
            <person name="Hutchinson M.I."/>
            <person name="Powell A.J."/>
            <person name="Barry K."/>
            <person name="Miller A.N."/>
            <person name="Grigoriev I.V."/>
            <person name="Debuchy R."/>
            <person name="Gladieux P."/>
            <person name="Thoren M.H."/>
            <person name="Johannesson H."/>
        </authorList>
    </citation>
    <scope>NUCLEOTIDE SEQUENCE</scope>
    <source>
        <strain evidence="7">SMH3391-2</strain>
    </source>
</reference>
<evidence type="ECO:0000256" key="3">
    <source>
        <dbReference type="ARBA" id="ARBA00022771"/>
    </source>
</evidence>
<protein>
    <recommendedName>
        <fullName evidence="6">C2H2-type domain-containing protein</fullName>
    </recommendedName>
</protein>
<feature type="domain" description="C2H2-type" evidence="6">
    <location>
        <begin position="397"/>
        <end position="419"/>
    </location>
</feature>
<feature type="domain" description="C2H2-type" evidence="6">
    <location>
        <begin position="547"/>
        <end position="569"/>
    </location>
</feature>
<feature type="domain" description="C2H2-type" evidence="6">
    <location>
        <begin position="638"/>
        <end position="662"/>
    </location>
</feature>
<keyword evidence="8" id="KW-1185">Reference proteome</keyword>
<evidence type="ECO:0000256" key="1">
    <source>
        <dbReference type="ARBA" id="ARBA00022723"/>
    </source>
</evidence>
<dbReference type="InterPro" id="IPR013087">
    <property type="entry name" value="Znf_C2H2_type"/>
</dbReference>
<dbReference type="GO" id="GO:0008270">
    <property type="term" value="F:zinc ion binding"/>
    <property type="evidence" value="ECO:0007669"/>
    <property type="project" value="UniProtKB-KW"/>
</dbReference>
<feature type="region of interest" description="Disordered" evidence="5">
    <location>
        <begin position="613"/>
        <end position="637"/>
    </location>
</feature>
<dbReference type="GO" id="GO:0000977">
    <property type="term" value="F:RNA polymerase II transcription regulatory region sequence-specific DNA binding"/>
    <property type="evidence" value="ECO:0007669"/>
    <property type="project" value="TreeGrafter"/>
</dbReference>
<name>A0AA39WIG4_9PEZI</name>
<feature type="domain" description="C2H2-type" evidence="6">
    <location>
        <begin position="139"/>
        <end position="161"/>
    </location>
</feature>
<dbReference type="PANTHER" id="PTHR24409:SF295">
    <property type="entry name" value="AZ2-RELATED"/>
    <property type="match status" value="1"/>
</dbReference>
<feature type="domain" description="C2H2-type" evidence="6">
    <location>
        <begin position="246"/>
        <end position="268"/>
    </location>
</feature>
<dbReference type="GO" id="GO:0000981">
    <property type="term" value="F:DNA-binding transcription factor activity, RNA polymerase II-specific"/>
    <property type="evidence" value="ECO:0007669"/>
    <property type="project" value="TreeGrafter"/>
</dbReference>
<feature type="domain" description="C2H2-type" evidence="6">
    <location>
        <begin position="600"/>
        <end position="624"/>
    </location>
</feature>
<feature type="compositionally biased region" description="Basic and acidic residues" evidence="5">
    <location>
        <begin position="626"/>
        <end position="637"/>
    </location>
</feature>
<accession>A0AA39WIG4</accession>
<keyword evidence="2" id="KW-0677">Repeat</keyword>
<organism evidence="7 8">
    <name type="scientific">Bombardia bombarda</name>
    <dbReference type="NCBI Taxonomy" id="252184"/>
    <lineage>
        <taxon>Eukaryota</taxon>
        <taxon>Fungi</taxon>
        <taxon>Dikarya</taxon>
        <taxon>Ascomycota</taxon>
        <taxon>Pezizomycotina</taxon>
        <taxon>Sordariomycetes</taxon>
        <taxon>Sordariomycetidae</taxon>
        <taxon>Sordariales</taxon>
        <taxon>Lasiosphaeriaceae</taxon>
        <taxon>Bombardia</taxon>
    </lineage>
</organism>
<keyword evidence="3" id="KW-0863">Zinc-finger</keyword>
<evidence type="ECO:0000259" key="6">
    <source>
        <dbReference type="SMART" id="SM00355"/>
    </source>
</evidence>
<dbReference type="CDD" id="cd06257">
    <property type="entry name" value="DnaJ"/>
    <property type="match status" value="1"/>
</dbReference>
<evidence type="ECO:0000313" key="7">
    <source>
        <dbReference type="EMBL" id="KAK0615991.1"/>
    </source>
</evidence>
<feature type="domain" description="C2H2-type" evidence="6">
    <location>
        <begin position="447"/>
        <end position="469"/>
    </location>
</feature>
<sequence>MPQGKRHVTGSATSASASHQVKKVLHTLYMNPHYSPFDALGLDPGRQTRDTISQAYRKAKLHCHPDTRRRNAINPDRWPSMIHLDAAQAYLQRRLTDQDVVSQEVVELYSKFPRTFFPAEAVGSPLVYQALSSSISNFGQCDECHMVVASAFLQEHVQEEHVQEEHVQEEHPSSTCELCGNVISAPTPTAHCRDAHAEKVCHVCTALMADNDIEGHIRREHSCYLCGKQLGNETLQQHVIAGHSLDPCGECGKESSTKELAEHLDSCHDPVLCPICESWHFDVRLQAHLTLWHSWDPRRVCETESPGWPDHFVQRHAWLECPFCRTLIMEDKLWSHLSNESSHLFRRCNGCPESARAFVADVGHISAAHAIQRCVECLGRFAGPDLNRHLCEMHQWKKCPYCDRVEPLISYKEHVSMDHQFGNCPVCGESVESTTRNSHLVDVHSWRLCYYCDTVEEIEDLRQHILQSHNQTEPCPVCPGLQTVQGLSFHLREVHSWVKCPYCEEVRPAESLGQHADDHRPKECTICHEVYPEVGMASHLRDGHSFKQCPFCPTLESEDDLRRHIWERHFTTIQGPQSLPVMESDTNEVGRLASEDPDVRSCLYPSCTYTGSRSDIASHRRTSHRRAGESPSIKEPRVDCPHQGCSYRCSKSNMSRHLRNAHRREGRAR</sequence>
<evidence type="ECO:0000313" key="8">
    <source>
        <dbReference type="Proteomes" id="UP001174934"/>
    </source>
</evidence>
<dbReference type="GO" id="GO:0005634">
    <property type="term" value="C:nucleus"/>
    <property type="evidence" value="ECO:0007669"/>
    <property type="project" value="TreeGrafter"/>
</dbReference>
<feature type="domain" description="C2H2-type" evidence="6">
    <location>
        <begin position="221"/>
        <end position="243"/>
    </location>
</feature>
<comment type="caution">
    <text evidence="7">The sequence shown here is derived from an EMBL/GenBank/DDBJ whole genome shotgun (WGS) entry which is preliminary data.</text>
</comment>
<gene>
    <name evidence="7" type="ORF">B0T17DRAFT_362834</name>
</gene>
<dbReference type="SUPFAM" id="SSF46565">
    <property type="entry name" value="Chaperone J-domain"/>
    <property type="match status" value="1"/>
</dbReference>
<dbReference type="EMBL" id="JAULSR010000006">
    <property type="protein sequence ID" value="KAK0615991.1"/>
    <property type="molecule type" value="Genomic_DNA"/>
</dbReference>
<evidence type="ECO:0000256" key="5">
    <source>
        <dbReference type="SAM" id="MobiDB-lite"/>
    </source>
</evidence>
<dbReference type="PANTHER" id="PTHR24409">
    <property type="entry name" value="ZINC FINGER PROTEIN 142"/>
    <property type="match status" value="1"/>
</dbReference>
<evidence type="ECO:0000256" key="4">
    <source>
        <dbReference type="ARBA" id="ARBA00022833"/>
    </source>
</evidence>
<feature type="domain" description="C2H2-type" evidence="6">
    <location>
        <begin position="319"/>
        <end position="343"/>
    </location>
</feature>
<dbReference type="AlphaFoldDB" id="A0AA39WIG4"/>
<proteinExistence type="predicted"/>
<dbReference type="InterPro" id="IPR036869">
    <property type="entry name" value="J_dom_sf"/>
</dbReference>
<feature type="domain" description="C2H2-type" evidence="6">
    <location>
        <begin position="498"/>
        <end position="519"/>
    </location>
</feature>
<keyword evidence="4" id="KW-0862">Zinc</keyword>
<dbReference type="InterPro" id="IPR001623">
    <property type="entry name" value="DnaJ_domain"/>
</dbReference>
<feature type="domain" description="C2H2-type" evidence="6">
    <location>
        <begin position="522"/>
        <end position="544"/>
    </location>
</feature>